<proteinExistence type="predicted"/>
<dbReference type="Proteomes" id="UP000184073">
    <property type="component" value="Unassembled WGS sequence"/>
</dbReference>
<name>A0A1L9PYW6_ASPVE</name>
<feature type="coiled-coil region" evidence="1">
    <location>
        <begin position="168"/>
        <end position="195"/>
    </location>
</feature>
<dbReference type="STRING" id="1036611.A0A1L9PYW6"/>
<gene>
    <name evidence="2" type="ORF">ASPVEDRAFT_330552</name>
</gene>
<keyword evidence="3" id="KW-1185">Reference proteome</keyword>
<feature type="coiled-coil region" evidence="1">
    <location>
        <begin position="38"/>
        <end position="135"/>
    </location>
</feature>
<dbReference type="RefSeq" id="XP_040672388.1">
    <property type="nucleotide sequence ID" value="XM_040810682.1"/>
</dbReference>
<dbReference type="SUPFAM" id="SSF57997">
    <property type="entry name" value="Tropomyosin"/>
    <property type="match status" value="1"/>
</dbReference>
<evidence type="ECO:0000313" key="2">
    <source>
        <dbReference type="EMBL" id="OJJ06626.1"/>
    </source>
</evidence>
<keyword evidence="1" id="KW-0175">Coiled coil</keyword>
<evidence type="ECO:0000256" key="1">
    <source>
        <dbReference type="SAM" id="Coils"/>
    </source>
</evidence>
<accession>A0A1L9PYW6</accession>
<protein>
    <submittedName>
        <fullName evidence="2">Uncharacterized protein</fullName>
    </submittedName>
</protein>
<dbReference type="GeneID" id="63726193"/>
<evidence type="ECO:0000313" key="3">
    <source>
        <dbReference type="Proteomes" id="UP000184073"/>
    </source>
</evidence>
<dbReference type="VEuPathDB" id="FungiDB:ASPVEDRAFT_330552"/>
<reference evidence="3" key="1">
    <citation type="journal article" date="2017" name="Genome Biol.">
        <title>Comparative genomics reveals high biological diversity and specific adaptations in the industrially and medically important fungal genus Aspergillus.</title>
        <authorList>
            <person name="de Vries R.P."/>
            <person name="Riley R."/>
            <person name="Wiebenga A."/>
            <person name="Aguilar-Osorio G."/>
            <person name="Amillis S."/>
            <person name="Uchima C.A."/>
            <person name="Anderluh G."/>
            <person name="Asadollahi M."/>
            <person name="Askin M."/>
            <person name="Barry K."/>
            <person name="Battaglia E."/>
            <person name="Bayram O."/>
            <person name="Benocci T."/>
            <person name="Braus-Stromeyer S.A."/>
            <person name="Caldana C."/>
            <person name="Canovas D."/>
            <person name="Cerqueira G.C."/>
            <person name="Chen F."/>
            <person name="Chen W."/>
            <person name="Choi C."/>
            <person name="Clum A."/>
            <person name="Dos Santos R.A."/>
            <person name="Damasio A.R."/>
            <person name="Diallinas G."/>
            <person name="Emri T."/>
            <person name="Fekete E."/>
            <person name="Flipphi M."/>
            <person name="Freyberg S."/>
            <person name="Gallo A."/>
            <person name="Gournas C."/>
            <person name="Habgood R."/>
            <person name="Hainaut M."/>
            <person name="Harispe M.L."/>
            <person name="Henrissat B."/>
            <person name="Hilden K.S."/>
            <person name="Hope R."/>
            <person name="Hossain A."/>
            <person name="Karabika E."/>
            <person name="Karaffa L."/>
            <person name="Karanyi Z."/>
            <person name="Krasevec N."/>
            <person name="Kuo A."/>
            <person name="Kusch H."/>
            <person name="LaButti K."/>
            <person name="Lagendijk E.L."/>
            <person name="Lapidus A."/>
            <person name="Levasseur A."/>
            <person name="Lindquist E."/>
            <person name="Lipzen A."/>
            <person name="Logrieco A.F."/>
            <person name="MacCabe A."/>
            <person name="Maekelae M.R."/>
            <person name="Malavazi I."/>
            <person name="Melin P."/>
            <person name="Meyer V."/>
            <person name="Mielnichuk N."/>
            <person name="Miskei M."/>
            <person name="Molnar A.P."/>
            <person name="Mule G."/>
            <person name="Ngan C.Y."/>
            <person name="Orejas M."/>
            <person name="Orosz E."/>
            <person name="Ouedraogo J.P."/>
            <person name="Overkamp K.M."/>
            <person name="Park H.-S."/>
            <person name="Perrone G."/>
            <person name="Piumi F."/>
            <person name="Punt P.J."/>
            <person name="Ram A.F."/>
            <person name="Ramon A."/>
            <person name="Rauscher S."/>
            <person name="Record E."/>
            <person name="Riano-Pachon D.M."/>
            <person name="Robert V."/>
            <person name="Roehrig J."/>
            <person name="Ruller R."/>
            <person name="Salamov A."/>
            <person name="Salih N.S."/>
            <person name="Samson R.A."/>
            <person name="Sandor E."/>
            <person name="Sanguinetti M."/>
            <person name="Schuetze T."/>
            <person name="Sepcic K."/>
            <person name="Shelest E."/>
            <person name="Sherlock G."/>
            <person name="Sophianopoulou V."/>
            <person name="Squina F.M."/>
            <person name="Sun H."/>
            <person name="Susca A."/>
            <person name="Todd R.B."/>
            <person name="Tsang A."/>
            <person name="Unkles S.E."/>
            <person name="van de Wiele N."/>
            <person name="van Rossen-Uffink D."/>
            <person name="Oliveira J.V."/>
            <person name="Vesth T.C."/>
            <person name="Visser J."/>
            <person name="Yu J.-H."/>
            <person name="Zhou M."/>
            <person name="Andersen M.R."/>
            <person name="Archer D.B."/>
            <person name="Baker S.E."/>
            <person name="Benoit I."/>
            <person name="Brakhage A.A."/>
            <person name="Braus G.H."/>
            <person name="Fischer R."/>
            <person name="Frisvad J.C."/>
            <person name="Goldman G.H."/>
            <person name="Houbraken J."/>
            <person name="Oakley B."/>
            <person name="Pocsi I."/>
            <person name="Scazzocchio C."/>
            <person name="Seiboth B."/>
            <person name="vanKuyk P.A."/>
            <person name="Wortman J."/>
            <person name="Dyer P.S."/>
            <person name="Grigoriev I.V."/>
        </authorList>
    </citation>
    <scope>NUCLEOTIDE SEQUENCE [LARGE SCALE GENOMIC DNA]</scope>
    <source>
        <strain evidence="3">CBS 583.65</strain>
    </source>
</reference>
<dbReference type="AlphaFoldDB" id="A0A1L9PYW6"/>
<dbReference type="EMBL" id="KV878135">
    <property type="protein sequence ID" value="OJJ06626.1"/>
    <property type="molecule type" value="Genomic_DNA"/>
</dbReference>
<sequence>MPRRPTISPDDLKTLSSLVGDDKSPSLARTIRLAVSTINDLEADLRSADQACEQLTSKWDELYNDGRELKSNNVALQRAMGMLEERLKRLETSNNCLTADHDASERQLGELQDKYAKLQAEHKALEASNARIHLQLGKAIRLPNASWDDCLARTAELANSERDHAPCNDQIVRTQEQANNRISAAKEQRDHAKAETALVQKQKADAMKLIQQFHRVWYAFVEAWSACLPPNSKVCGPAIYQAWGHLCREFWAPGRFEPKSLSEIKKTLLQGNRAVANTTLDSALKDILFEAGQLRKAILSSQFTVHIDPEATQLDKKELHPPLLVVSTEHFGDGWEGRVASQIPATWMSLRGERFRSKAGL</sequence>
<dbReference type="Gene3D" id="1.20.5.170">
    <property type="match status" value="1"/>
</dbReference>
<organism evidence="2 3">
    <name type="scientific">Aspergillus versicolor CBS 583.65</name>
    <dbReference type="NCBI Taxonomy" id="1036611"/>
    <lineage>
        <taxon>Eukaryota</taxon>
        <taxon>Fungi</taxon>
        <taxon>Dikarya</taxon>
        <taxon>Ascomycota</taxon>
        <taxon>Pezizomycotina</taxon>
        <taxon>Eurotiomycetes</taxon>
        <taxon>Eurotiomycetidae</taxon>
        <taxon>Eurotiales</taxon>
        <taxon>Aspergillaceae</taxon>
        <taxon>Aspergillus</taxon>
        <taxon>Aspergillus subgen. Nidulantes</taxon>
    </lineage>
</organism>
<dbReference type="OrthoDB" id="10486292at2759"/>